<evidence type="ECO:0000256" key="1">
    <source>
        <dbReference type="ARBA" id="ARBA00004651"/>
    </source>
</evidence>
<dbReference type="PIRSF" id="PIRSF035875">
    <property type="entry name" value="RNase_BN"/>
    <property type="match status" value="1"/>
</dbReference>
<feature type="coiled-coil region" evidence="6">
    <location>
        <begin position="299"/>
        <end position="330"/>
    </location>
</feature>
<feature type="transmembrane region" description="Helical" evidence="8">
    <location>
        <begin position="50"/>
        <end position="79"/>
    </location>
</feature>
<keyword evidence="4 8" id="KW-1133">Transmembrane helix</keyword>
<evidence type="ECO:0000256" key="6">
    <source>
        <dbReference type="SAM" id="Coils"/>
    </source>
</evidence>
<name>A0A1I6RGW5_9RHOB</name>
<evidence type="ECO:0000313" key="10">
    <source>
        <dbReference type="Proteomes" id="UP000199392"/>
    </source>
</evidence>
<feature type="region of interest" description="Disordered" evidence="7">
    <location>
        <begin position="1"/>
        <end position="21"/>
    </location>
</feature>
<dbReference type="AlphaFoldDB" id="A0A1I6RGW5"/>
<feature type="transmembrane region" description="Helical" evidence="8">
    <location>
        <begin position="205"/>
        <end position="224"/>
    </location>
</feature>
<dbReference type="EMBL" id="FOZW01000003">
    <property type="protein sequence ID" value="SFS63971.1"/>
    <property type="molecule type" value="Genomic_DNA"/>
</dbReference>
<dbReference type="InterPro" id="IPR017039">
    <property type="entry name" value="Virul_fac_BrkB"/>
</dbReference>
<evidence type="ECO:0000256" key="4">
    <source>
        <dbReference type="ARBA" id="ARBA00022989"/>
    </source>
</evidence>
<keyword evidence="10" id="KW-1185">Reference proteome</keyword>
<feature type="transmembrane region" description="Helical" evidence="8">
    <location>
        <begin position="236"/>
        <end position="258"/>
    </location>
</feature>
<evidence type="ECO:0000256" key="2">
    <source>
        <dbReference type="ARBA" id="ARBA00022475"/>
    </source>
</evidence>
<accession>A0A1I6RGW5</accession>
<dbReference type="PANTHER" id="PTHR30213:SF0">
    <property type="entry name" value="UPF0761 MEMBRANE PROTEIN YIHY"/>
    <property type="match status" value="1"/>
</dbReference>
<dbReference type="STRING" id="311180.SAMN04488050_10382"/>
<feature type="transmembrane region" description="Helical" evidence="8">
    <location>
        <begin position="162"/>
        <end position="185"/>
    </location>
</feature>
<evidence type="ECO:0000256" key="7">
    <source>
        <dbReference type="SAM" id="MobiDB-lite"/>
    </source>
</evidence>
<proteinExistence type="predicted"/>
<protein>
    <submittedName>
        <fullName evidence="9">Membrane protein</fullName>
    </submittedName>
</protein>
<feature type="transmembrane region" description="Helical" evidence="8">
    <location>
        <begin position="121"/>
        <end position="142"/>
    </location>
</feature>
<evidence type="ECO:0000256" key="5">
    <source>
        <dbReference type="ARBA" id="ARBA00023136"/>
    </source>
</evidence>
<feature type="transmembrane region" description="Helical" evidence="8">
    <location>
        <begin position="270"/>
        <end position="292"/>
    </location>
</feature>
<gene>
    <name evidence="9" type="ORF">SAMN04488050_10382</name>
</gene>
<evidence type="ECO:0000256" key="8">
    <source>
        <dbReference type="SAM" id="Phobius"/>
    </source>
</evidence>
<dbReference type="Proteomes" id="UP000199392">
    <property type="component" value="Unassembled WGS sequence"/>
</dbReference>
<keyword evidence="5 8" id="KW-0472">Membrane</keyword>
<dbReference type="OrthoDB" id="9781030at2"/>
<keyword evidence="6" id="KW-0175">Coiled coil</keyword>
<feature type="compositionally biased region" description="Basic and acidic residues" evidence="7">
    <location>
        <begin position="1"/>
        <end position="10"/>
    </location>
</feature>
<dbReference type="GO" id="GO:0005886">
    <property type="term" value="C:plasma membrane"/>
    <property type="evidence" value="ECO:0007669"/>
    <property type="project" value="UniProtKB-SubCell"/>
</dbReference>
<organism evidence="9 10">
    <name type="scientific">Alloyangia pacifica</name>
    <dbReference type="NCBI Taxonomy" id="311180"/>
    <lineage>
        <taxon>Bacteria</taxon>
        <taxon>Pseudomonadati</taxon>
        <taxon>Pseudomonadota</taxon>
        <taxon>Alphaproteobacteria</taxon>
        <taxon>Rhodobacterales</taxon>
        <taxon>Roseobacteraceae</taxon>
        <taxon>Alloyangia</taxon>
    </lineage>
</organism>
<comment type="subcellular location">
    <subcellularLocation>
        <location evidence="1">Cell membrane</location>
        <topology evidence="1">Multi-pass membrane protein</topology>
    </subcellularLocation>
</comment>
<evidence type="ECO:0000313" key="9">
    <source>
        <dbReference type="EMBL" id="SFS63971.1"/>
    </source>
</evidence>
<dbReference type="NCBIfam" id="TIGR00765">
    <property type="entry name" value="yihY_not_rbn"/>
    <property type="match status" value="1"/>
</dbReference>
<keyword evidence="3 8" id="KW-0812">Transmembrane</keyword>
<keyword evidence="2" id="KW-1003">Cell membrane</keyword>
<reference evidence="10" key="1">
    <citation type="submission" date="2016-10" db="EMBL/GenBank/DDBJ databases">
        <authorList>
            <person name="Varghese N."/>
            <person name="Submissions S."/>
        </authorList>
    </citation>
    <scope>NUCLEOTIDE SEQUENCE [LARGE SCALE GENOMIC DNA]</scope>
    <source>
        <strain evidence="10">DSM 26894</strain>
    </source>
</reference>
<dbReference type="RefSeq" id="WP_092422678.1">
    <property type="nucleotide sequence ID" value="NZ_FNCL01000003.1"/>
</dbReference>
<dbReference type="Pfam" id="PF03631">
    <property type="entry name" value="Virul_fac_BrkB"/>
    <property type="match status" value="1"/>
</dbReference>
<sequence length="331" mass="36063">MPEASPKDVAESGSATRSTEEDRLHLRHVGVRGWLHALWRTWQRMDERNLGLIAAGVAFYAFLSIFPAMAAVIAIWGYWADPIAIAEQMELLTDVVPETAYQLIDAQITQLISTNRSTLQWASIASIVLAIWSARASVAALIRGLNAVTEAPHRMNPVRRVLVAYGMTALLVLVALLAFAAVVVIPAGMAFLHLPAGVEIAVEGAKWIVLLCVVYLAVALVYRFGPNRRHARMPWLTPGAAIAVIAWAIGSFALASYVRNFDRLNEVYGSLGAVVALLLWFYVSALVTLLGAQLNTELLRVLTARRAAEKAEAERARAEASDGVEEVSEKI</sequence>
<evidence type="ECO:0000256" key="3">
    <source>
        <dbReference type="ARBA" id="ARBA00022692"/>
    </source>
</evidence>
<dbReference type="PANTHER" id="PTHR30213">
    <property type="entry name" value="INNER MEMBRANE PROTEIN YHJD"/>
    <property type="match status" value="1"/>
</dbReference>